<dbReference type="Proteomes" id="UP000723463">
    <property type="component" value="Unassembled WGS sequence"/>
</dbReference>
<proteinExistence type="predicted"/>
<keyword evidence="2" id="KW-1185">Reference proteome</keyword>
<evidence type="ECO:0000313" key="2">
    <source>
        <dbReference type="Proteomes" id="UP000723463"/>
    </source>
</evidence>
<comment type="caution">
    <text evidence="1">The sequence shown here is derived from an EMBL/GenBank/DDBJ whole genome shotgun (WGS) entry which is preliminary data.</text>
</comment>
<gene>
    <name evidence="1" type="ORF">EC957_005850</name>
</gene>
<reference evidence="1" key="1">
    <citation type="journal article" date="2020" name="Fungal Divers.">
        <title>Resolving the Mortierellaceae phylogeny through synthesis of multi-gene phylogenetics and phylogenomics.</title>
        <authorList>
            <person name="Vandepol N."/>
            <person name="Liber J."/>
            <person name="Desiro A."/>
            <person name="Na H."/>
            <person name="Kennedy M."/>
            <person name="Barry K."/>
            <person name="Grigoriev I.V."/>
            <person name="Miller A.N."/>
            <person name="O'Donnell K."/>
            <person name="Stajich J.E."/>
            <person name="Bonito G."/>
        </authorList>
    </citation>
    <scope>NUCLEOTIDE SEQUENCE</scope>
    <source>
        <strain evidence="1">NRRL 2591</strain>
    </source>
</reference>
<name>A0A9P6JZI9_9FUNG</name>
<accession>A0A9P6JZI9</accession>
<dbReference type="AlphaFoldDB" id="A0A9P6JZI9"/>
<dbReference type="EMBL" id="JAAAXW010000269">
    <property type="protein sequence ID" value="KAF9539021.1"/>
    <property type="molecule type" value="Genomic_DNA"/>
</dbReference>
<protein>
    <submittedName>
        <fullName evidence="1">Uncharacterized protein</fullName>
    </submittedName>
</protein>
<evidence type="ECO:0000313" key="1">
    <source>
        <dbReference type="EMBL" id="KAF9539021.1"/>
    </source>
</evidence>
<sequence>MDDVAILNAALKANLTALQSLTFSNLDLSWLCMNGKEYDLDRELLSPIPNEWETLVPRSTFWSHARNTRVLNQTMAVSAFVLSNPGLQRLAFNSVLPLDNFAIAITTTSYPLRFVYNLTPASESFLTSTFSTLTKIRHLDIGMHADDYLFSNMGTLLPTLWSFVHSGRTEFDYRTLALSIPHSNLRSLAFTKGSISHQQLRSIVLAFLALRDLSPYGYNVKWTPDTPHLPTFEHHSFHTLSTLIAKDLPAIETARVRFPNIRTACIKAGNVEKPTAIFQQLSTIFPAMECLEARRVYW</sequence>
<organism evidence="1 2">
    <name type="scientific">Mortierella hygrophila</name>
    <dbReference type="NCBI Taxonomy" id="979708"/>
    <lineage>
        <taxon>Eukaryota</taxon>
        <taxon>Fungi</taxon>
        <taxon>Fungi incertae sedis</taxon>
        <taxon>Mucoromycota</taxon>
        <taxon>Mortierellomycotina</taxon>
        <taxon>Mortierellomycetes</taxon>
        <taxon>Mortierellales</taxon>
        <taxon>Mortierellaceae</taxon>
        <taxon>Mortierella</taxon>
    </lineage>
</organism>